<protein>
    <recommendedName>
        <fullName evidence="4">Nudix hydrolase domain-containing protein</fullName>
    </recommendedName>
</protein>
<sequence length="174" mass="18940">MQDDPFRFCPYCAAPLTQEMRFGELRPVCPACGYIHFADPKVAVGVLVEGEAGVLLVRRVNEPLRGLWSLPAGFVNAHEDPQRAAERECWEETGLRVRVTGLVTVLAGREHRRGADIFIIYRAEVQGGTLAAGDDADSAAFFPRGGLPPLAFYATRHVLGLGAEDEGRPAPPEL</sequence>
<dbReference type="PRINTS" id="PR00502">
    <property type="entry name" value="NUDIXFAMILY"/>
</dbReference>
<dbReference type="InterPro" id="IPR020476">
    <property type="entry name" value="Nudix_hydrolase"/>
</dbReference>
<evidence type="ECO:0000313" key="5">
    <source>
        <dbReference type="EMBL" id="KPL79824.1"/>
    </source>
</evidence>
<keyword evidence="7" id="KW-1185">Reference proteome</keyword>
<dbReference type="PANTHER" id="PTHR43222:SF2">
    <property type="entry name" value="NUDIX HYDROLASE 23, CHLOROPLASTIC"/>
    <property type="match status" value="1"/>
</dbReference>
<evidence type="ECO:0000259" key="4">
    <source>
        <dbReference type="PROSITE" id="PS51462"/>
    </source>
</evidence>
<dbReference type="EMBL" id="LGCM01000045">
    <property type="protein sequence ID" value="KPL79824.1"/>
    <property type="molecule type" value="Genomic_DNA"/>
</dbReference>
<keyword evidence="3" id="KW-0460">Magnesium</keyword>
<reference evidence="6 7" key="1">
    <citation type="submission" date="2015-07" db="EMBL/GenBank/DDBJ databases">
        <title>Genome sequence of Levilinea saccharolytica DSM 16555.</title>
        <authorList>
            <person name="Hemp J."/>
            <person name="Ward L.M."/>
            <person name="Pace L.A."/>
            <person name="Fischer W.W."/>
        </authorList>
    </citation>
    <scope>NUCLEOTIDE SEQUENCE [LARGE SCALE GENOMIC DNA]</scope>
    <source>
        <strain evidence="6 7">KIBI-1</strain>
    </source>
</reference>
<gene>
    <name evidence="5" type="ORF">ADN01_12790</name>
    <name evidence="6" type="ORF">ADN01_13285</name>
</gene>
<dbReference type="InterPro" id="IPR015797">
    <property type="entry name" value="NUDIX_hydrolase-like_dom_sf"/>
</dbReference>
<dbReference type="Gene3D" id="3.90.79.10">
    <property type="entry name" value="Nucleoside Triphosphate Pyrophosphohydrolase"/>
    <property type="match status" value="1"/>
</dbReference>
<dbReference type="AlphaFoldDB" id="A0A0P6XIE7"/>
<comment type="cofactor">
    <cofactor evidence="1">
        <name>Mg(2+)</name>
        <dbReference type="ChEBI" id="CHEBI:18420"/>
    </cofactor>
</comment>
<evidence type="ECO:0000256" key="3">
    <source>
        <dbReference type="ARBA" id="ARBA00022842"/>
    </source>
</evidence>
<feature type="domain" description="Nudix hydrolase" evidence="4">
    <location>
        <begin position="37"/>
        <end position="164"/>
    </location>
</feature>
<dbReference type="Pfam" id="PF14803">
    <property type="entry name" value="Zn_ribbon_Nudix"/>
    <property type="match status" value="1"/>
</dbReference>
<dbReference type="EMBL" id="LGCM01000045">
    <property type="protein sequence ID" value="KPL79894.1"/>
    <property type="molecule type" value="Genomic_DNA"/>
</dbReference>
<evidence type="ECO:0000256" key="2">
    <source>
        <dbReference type="ARBA" id="ARBA00022801"/>
    </source>
</evidence>
<dbReference type="Pfam" id="PF00293">
    <property type="entry name" value="NUDIX"/>
    <property type="match status" value="1"/>
</dbReference>
<organism evidence="6 7">
    <name type="scientific">Levilinea saccharolytica</name>
    <dbReference type="NCBI Taxonomy" id="229921"/>
    <lineage>
        <taxon>Bacteria</taxon>
        <taxon>Bacillati</taxon>
        <taxon>Chloroflexota</taxon>
        <taxon>Anaerolineae</taxon>
        <taxon>Anaerolineales</taxon>
        <taxon>Anaerolineaceae</taxon>
        <taxon>Levilinea</taxon>
    </lineage>
</organism>
<accession>A0A0P6XIE7</accession>
<dbReference type="PROSITE" id="PS51462">
    <property type="entry name" value="NUDIX"/>
    <property type="match status" value="1"/>
</dbReference>
<dbReference type="InterPro" id="IPR000086">
    <property type="entry name" value="NUDIX_hydrolase_dom"/>
</dbReference>
<dbReference type="PANTHER" id="PTHR43222">
    <property type="entry name" value="NUDIX HYDROLASE 23"/>
    <property type="match status" value="1"/>
</dbReference>
<dbReference type="OrthoDB" id="9800077at2"/>
<dbReference type="InterPro" id="IPR029401">
    <property type="entry name" value="Nudix_N"/>
</dbReference>
<keyword evidence="2" id="KW-0378">Hydrolase</keyword>
<evidence type="ECO:0000256" key="1">
    <source>
        <dbReference type="ARBA" id="ARBA00001946"/>
    </source>
</evidence>
<name>A0A0P6XIE7_9CHLR</name>
<dbReference type="Proteomes" id="UP000050501">
    <property type="component" value="Unassembled WGS sequence"/>
</dbReference>
<dbReference type="SUPFAM" id="SSF55811">
    <property type="entry name" value="Nudix"/>
    <property type="match status" value="1"/>
</dbReference>
<evidence type="ECO:0000313" key="6">
    <source>
        <dbReference type="EMBL" id="KPL79894.1"/>
    </source>
</evidence>
<proteinExistence type="predicted"/>
<comment type="caution">
    <text evidence="6">The sequence shown here is derived from an EMBL/GenBank/DDBJ whole genome shotgun (WGS) entry which is preliminary data.</text>
</comment>
<dbReference type="RefSeq" id="WP_075071192.1">
    <property type="nucleotide sequence ID" value="NZ_DF967974.1"/>
</dbReference>
<dbReference type="GO" id="GO:0016787">
    <property type="term" value="F:hydrolase activity"/>
    <property type="evidence" value="ECO:0007669"/>
    <property type="project" value="UniProtKB-KW"/>
</dbReference>
<evidence type="ECO:0000313" key="7">
    <source>
        <dbReference type="Proteomes" id="UP000050501"/>
    </source>
</evidence>
<dbReference type="Gene3D" id="2.20.70.10">
    <property type="match status" value="1"/>
</dbReference>
<dbReference type="STRING" id="229921.ADN01_12790"/>